<name>A0A0F9QZL4_9ZZZZ</name>
<dbReference type="PANTHER" id="PTHR43616:SF3">
    <property type="entry name" value="HYDROXYCARBOXYLATE DEHYDROGENASE A"/>
    <property type="match status" value="1"/>
</dbReference>
<proteinExistence type="predicted"/>
<dbReference type="Gene3D" id="1.20.1090.10">
    <property type="entry name" value="Dehydroquinate synthase-like - alpha domain"/>
    <property type="match status" value="1"/>
</dbReference>
<dbReference type="Gene3D" id="3.40.50.1970">
    <property type="match status" value="1"/>
</dbReference>
<evidence type="ECO:0000256" key="2">
    <source>
        <dbReference type="ARBA" id="ARBA00023002"/>
    </source>
</evidence>
<dbReference type="AlphaFoldDB" id="A0A0F9QZL4"/>
<sequence length="365" mass="40324">MIDLFLAPGRYIQERGISKKIGEFIFPLGKRPLFLADELVYSKVVKTLLESLGGTNLKGRFEEFKGECCAEEIERVIALAKAKDVDVMVGCGGGKALDTAKTASVKLRLPIITIPTSAATCSAWSFIAPLYSKEGVYLKSLNLERNPNLALIDPGIIAQAPVRLLSAGMADAQAKWYEARISTQGIKKDLATQVALDLSKKCYDLVKSIGLRAKRDVKRERCSSELEEIIEVNVFLTGLIGGLGRGRCRSSAAHAFNYAMTSFTETRTSLHGEKVAFGVVMMLILEKRSQEEIEGLLRFYSLLGLPLTLERLGFVKNEKNLVRLAEEICKKESNVHRLPFPVNKDMVHQALLEANTRGEGTKEEN</sequence>
<dbReference type="CDD" id="cd08550">
    <property type="entry name" value="GlyDH-like"/>
    <property type="match status" value="1"/>
</dbReference>
<dbReference type="InterPro" id="IPR001670">
    <property type="entry name" value="ADH_Fe/GldA"/>
</dbReference>
<keyword evidence="1" id="KW-0479">Metal-binding</keyword>
<protein>
    <recommendedName>
        <fullName evidence="3">Alcohol dehydrogenase iron-type/glycerol dehydrogenase GldA domain-containing protein</fullName>
    </recommendedName>
</protein>
<dbReference type="Pfam" id="PF00465">
    <property type="entry name" value="Fe-ADH"/>
    <property type="match status" value="1"/>
</dbReference>
<comment type="caution">
    <text evidence="4">The sequence shown here is derived from an EMBL/GenBank/DDBJ whole genome shotgun (WGS) entry which is preliminary data.</text>
</comment>
<dbReference type="GO" id="GO:0046872">
    <property type="term" value="F:metal ion binding"/>
    <property type="evidence" value="ECO:0007669"/>
    <property type="project" value="UniProtKB-KW"/>
</dbReference>
<accession>A0A0F9QZL4</accession>
<keyword evidence="2" id="KW-0560">Oxidoreductase</keyword>
<evidence type="ECO:0000256" key="1">
    <source>
        <dbReference type="ARBA" id="ARBA00022723"/>
    </source>
</evidence>
<dbReference type="PANTHER" id="PTHR43616">
    <property type="entry name" value="GLYCEROL DEHYDROGENASE"/>
    <property type="match status" value="1"/>
</dbReference>
<reference evidence="4" key="1">
    <citation type="journal article" date="2015" name="Nature">
        <title>Complex archaea that bridge the gap between prokaryotes and eukaryotes.</title>
        <authorList>
            <person name="Spang A."/>
            <person name="Saw J.H."/>
            <person name="Jorgensen S.L."/>
            <person name="Zaremba-Niedzwiedzka K."/>
            <person name="Martijn J."/>
            <person name="Lind A.E."/>
            <person name="van Eijk R."/>
            <person name="Schleper C."/>
            <person name="Guy L."/>
            <person name="Ettema T.J."/>
        </authorList>
    </citation>
    <scope>NUCLEOTIDE SEQUENCE</scope>
</reference>
<dbReference type="PIRSF" id="PIRSF000112">
    <property type="entry name" value="Glycerol_dehydrogenase"/>
    <property type="match status" value="1"/>
</dbReference>
<dbReference type="GO" id="GO:0016614">
    <property type="term" value="F:oxidoreductase activity, acting on CH-OH group of donors"/>
    <property type="evidence" value="ECO:0007669"/>
    <property type="project" value="InterPro"/>
</dbReference>
<feature type="domain" description="Alcohol dehydrogenase iron-type/glycerol dehydrogenase GldA" evidence="3">
    <location>
        <begin position="8"/>
        <end position="154"/>
    </location>
</feature>
<dbReference type="SUPFAM" id="SSF56796">
    <property type="entry name" value="Dehydroquinate synthase-like"/>
    <property type="match status" value="1"/>
</dbReference>
<evidence type="ECO:0000259" key="3">
    <source>
        <dbReference type="Pfam" id="PF00465"/>
    </source>
</evidence>
<dbReference type="EMBL" id="LAZR01003412">
    <property type="protein sequence ID" value="KKN18581.1"/>
    <property type="molecule type" value="Genomic_DNA"/>
</dbReference>
<gene>
    <name evidence="4" type="ORF">LCGC14_0954260</name>
</gene>
<dbReference type="InterPro" id="IPR016205">
    <property type="entry name" value="Glycerol_DH"/>
</dbReference>
<evidence type="ECO:0000313" key="4">
    <source>
        <dbReference type="EMBL" id="KKN18581.1"/>
    </source>
</evidence>
<organism evidence="4">
    <name type="scientific">marine sediment metagenome</name>
    <dbReference type="NCBI Taxonomy" id="412755"/>
    <lineage>
        <taxon>unclassified sequences</taxon>
        <taxon>metagenomes</taxon>
        <taxon>ecological metagenomes</taxon>
    </lineage>
</organism>